<feature type="binding site" evidence="2">
    <location>
        <position position="242"/>
    </location>
    <ligand>
        <name>Co(2+)</name>
        <dbReference type="ChEBI" id="CHEBI:48828"/>
    </ligand>
</feature>
<keyword evidence="3" id="KW-0732">Signal</keyword>
<feature type="chain" id="PRO_5029501442" evidence="3">
    <location>
        <begin position="26"/>
        <end position="296"/>
    </location>
</feature>
<proteinExistence type="predicted"/>
<dbReference type="CDD" id="cd03412">
    <property type="entry name" value="CbiK_N"/>
    <property type="match status" value="1"/>
</dbReference>
<gene>
    <name evidence="4" type="primary">cbiKp</name>
    <name evidence="4" type="ORF">DSM101010T_11140</name>
</gene>
<dbReference type="InterPro" id="IPR010388">
    <property type="entry name" value="Anaerobic_Co-chelatase"/>
</dbReference>
<dbReference type="GO" id="GO:0019251">
    <property type="term" value="P:anaerobic cobalamin biosynthetic process"/>
    <property type="evidence" value="ECO:0007669"/>
    <property type="project" value="InterPro"/>
</dbReference>
<evidence type="ECO:0000313" key="5">
    <source>
        <dbReference type="Proteomes" id="UP000503840"/>
    </source>
</evidence>
<keyword evidence="5" id="KW-1185">Reference proteome</keyword>
<dbReference type="RefSeq" id="WP_174404427.1">
    <property type="nucleotide sequence ID" value="NZ_BLVO01000012.1"/>
</dbReference>
<dbReference type="CDD" id="cd03413">
    <property type="entry name" value="CbiK_C"/>
    <property type="match status" value="1"/>
</dbReference>
<dbReference type="AlphaFoldDB" id="A0A7J0BGB5"/>
<evidence type="ECO:0000313" key="4">
    <source>
        <dbReference type="EMBL" id="GFM32749.1"/>
    </source>
</evidence>
<comment type="caution">
    <text evidence="4">The sequence shown here is derived from an EMBL/GenBank/DDBJ whole genome shotgun (WGS) entry which is preliminary data.</text>
</comment>
<keyword evidence="2" id="KW-0170">Cobalt</keyword>
<organism evidence="4 5">
    <name type="scientific">Desulfovibrio subterraneus</name>
    <dbReference type="NCBI Taxonomy" id="2718620"/>
    <lineage>
        <taxon>Bacteria</taxon>
        <taxon>Pseudomonadati</taxon>
        <taxon>Thermodesulfobacteriota</taxon>
        <taxon>Desulfovibrionia</taxon>
        <taxon>Desulfovibrionales</taxon>
        <taxon>Desulfovibrionaceae</taxon>
        <taxon>Desulfovibrio</taxon>
    </lineage>
</organism>
<feature type="active site" description="Proton acceptor" evidence="1">
    <location>
        <position position="180"/>
    </location>
</feature>
<sequence>MFLSRLTKTILTFMLVLALALPAFAGHGKQAAERNGILLVAFGTTIPEARAAFTNIEEEVRKAFPDTEVRWAYSAKQVRHTIKENEGTAILSPAAALAHMGDEGFTRVAVQSLHTIPGAEFHDLLRIVAAFRNMPKGTRTVTLGEALLSSPDDMEKAAKALVSTFPAERKKADAVVLMGHGTHHPANIYYPGLQYYLSKVDPNAYVGTVEGVPSLEDVVAELKARKSRTVWLMPLMAVAGDHARNDMAGPEPDSWKSVLEKEGFTVHTVLRGTGESDAVVSIWVEHLRDAFAGLDD</sequence>
<dbReference type="PIRSF" id="PIRSF033579">
    <property type="entry name" value="Anaer_Co_chel"/>
    <property type="match status" value="1"/>
</dbReference>
<keyword evidence="2" id="KW-0479">Metal-binding</keyword>
<dbReference type="Pfam" id="PF06180">
    <property type="entry name" value="CbiK"/>
    <property type="match status" value="1"/>
</dbReference>
<reference evidence="4 5" key="1">
    <citation type="submission" date="2020-05" db="EMBL/GenBank/DDBJ databases">
        <title>Draft genome sequence of Desulfovibrio sp. strain HN2T.</title>
        <authorList>
            <person name="Ueno A."/>
            <person name="Tamazawa S."/>
            <person name="Tamamura S."/>
            <person name="Murakami T."/>
            <person name="Kiyama T."/>
            <person name="Inomata H."/>
            <person name="Amano Y."/>
            <person name="Miyakawa K."/>
            <person name="Tamaki H."/>
            <person name="Naganuma T."/>
            <person name="Kaneko K."/>
        </authorList>
    </citation>
    <scope>NUCLEOTIDE SEQUENCE [LARGE SCALE GENOMIC DNA]</scope>
    <source>
        <strain evidence="4 5">HN2</strain>
    </source>
</reference>
<accession>A0A7J0BGB5</accession>
<feature type="binding site" evidence="2">
    <location>
        <position position="210"/>
    </location>
    <ligand>
        <name>Co(2+)</name>
        <dbReference type="ChEBI" id="CHEBI:48828"/>
    </ligand>
</feature>
<name>A0A7J0BGB5_9BACT</name>
<dbReference type="Proteomes" id="UP000503840">
    <property type="component" value="Unassembled WGS sequence"/>
</dbReference>
<dbReference type="SUPFAM" id="SSF53800">
    <property type="entry name" value="Chelatase"/>
    <property type="match status" value="1"/>
</dbReference>
<feature type="binding site" evidence="2">
    <location>
        <position position="180"/>
    </location>
    <ligand>
        <name>Co(2+)</name>
        <dbReference type="ChEBI" id="CHEBI:48828"/>
    </ligand>
</feature>
<protein>
    <submittedName>
        <fullName evidence="4">Sirohydrochlorin cobaltochelatase CbiKP</fullName>
    </submittedName>
</protein>
<feature type="signal peptide" evidence="3">
    <location>
        <begin position="1"/>
        <end position="25"/>
    </location>
</feature>
<dbReference type="EMBL" id="BLVO01000012">
    <property type="protein sequence ID" value="GFM32749.1"/>
    <property type="molecule type" value="Genomic_DNA"/>
</dbReference>
<evidence type="ECO:0000256" key="1">
    <source>
        <dbReference type="PIRSR" id="PIRSR033579-1"/>
    </source>
</evidence>
<dbReference type="GO" id="GO:0016852">
    <property type="term" value="F:sirohydrochlorin cobaltochelatase activity"/>
    <property type="evidence" value="ECO:0007669"/>
    <property type="project" value="InterPro"/>
</dbReference>
<evidence type="ECO:0000256" key="2">
    <source>
        <dbReference type="PIRSR" id="PIRSR033579-3"/>
    </source>
</evidence>
<dbReference type="GO" id="GO:0046872">
    <property type="term" value="F:metal ion binding"/>
    <property type="evidence" value="ECO:0007669"/>
    <property type="project" value="UniProtKB-KW"/>
</dbReference>
<evidence type="ECO:0000256" key="3">
    <source>
        <dbReference type="SAM" id="SignalP"/>
    </source>
</evidence>
<dbReference type="Gene3D" id="3.40.50.1400">
    <property type="match status" value="2"/>
</dbReference>